<dbReference type="Gene3D" id="3.90.1150.10">
    <property type="entry name" value="Aspartate Aminotransferase, domain 1"/>
    <property type="match status" value="1"/>
</dbReference>
<dbReference type="AlphaFoldDB" id="A0A2A6FCG3"/>
<feature type="non-terminal residue" evidence="1">
    <location>
        <position position="1"/>
    </location>
</feature>
<organism evidence="1 2">
    <name type="scientific">Mesorhizobium sanjuanii</name>
    <dbReference type="NCBI Taxonomy" id="2037900"/>
    <lineage>
        <taxon>Bacteria</taxon>
        <taxon>Pseudomonadati</taxon>
        <taxon>Pseudomonadota</taxon>
        <taxon>Alphaproteobacteria</taxon>
        <taxon>Hyphomicrobiales</taxon>
        <taxon>Phyllobacteriaceae</taxon>
        <taxon>Mesorhizobium</taxon>
    </lineage>
</organism>
<gene>
    <name evidence="1" type="ORF">CN311_21285</name>
</gene>
<dbReference type="Proteomes" id="UP000219182">
    <property type="component" value="Unassembled WGS sequence"/>
</dbReference>
<accession>A0A2A6FCG3</accession>
<keyword evidence="2" id="KW-1185">Reference proteome</keyword>
<comment type="caution">
    <text evidence="1">The sequence shown here is derived from an EMBL/GenBank/DDBJ whole genome shotgun (WGS) entry which is preliminary data.</text>
</comment>
<protein>
    <submittedName>
        <fullName evidence="1">Cysteine desulfurase</fullName>
    </submittedName>
</protein>
<dbReference type="EMBL" id="NWQG01000151">
    <property type="protein sequence ID" value="PDQ19108.1"/>
    <property type="molecule type" value="Genomic_DNA"/>
</dbReference>
<dbReference type="InterPro" id="IPR015422">
    <property type="entry name" value="PyrdxlP-dep_Trfase_small"/>
</dbReference>
<evidence type="ECO:0000313" key="2">
    <source>
        <dbReference type="Proteomes" id="UP000219182"/>
    </source>
</evidence>
<name>A0A2A6FCG3_9HYPH</name>
<sequence length="53" mass="5418">VGPSHVLKAMGFGDSLGALRVSIGHATGAEDIELFRTALAGIASRRVGKERAA</sequence>
<evidence type="ECO:0000313" key="1">
    <source>
        <dbReference type="EMBL" id="PDQ19108.1"/>
    </source>
</evidence>
<proteinExistence type="predicted"/>
<reference evidence="1 2" key="1">
    <citation type="submission" date="2017-09" db="EMBL/GenBank/DDBJ databases">
        <title>Mesorhizobum sanjuanii sp. nov. isolated from nodules of Lotus tenuis in saline-alkaline lowlands of Flooding Pampa.</title>
        <authorList>
            <person name="Sannazzaro A.I."/>
            <person name="Torres Tejerizo G.A."/>
            <person name="Fontana F."/>
            <person name="Cumpa Velazquez L.M."/>
            <person name="Hansen L."/>
            <person name="Pistorio M."/>
            <person name="Estrella M.J."/>
        </authorList>
    </citation>
    <scope>NUCLEOTIDE SEQUENCE [LARGE SCALE GENOMIC DNA]</scope>
    <source>
        <strain evidence="1 2">BSA136</strain>
    </source>
</reference>